<dbReference type="AlphaFoldDB" id="A0A2R5GBU3"/>
<evidence type="ECO:0000313" key="1">
    <source>
        <dbReference type="EMBL" id="GBG27809.1"/>
    </source>
</evidence>
<dbReference type="PANTHER" id="PTHR46192">
    <property type="entry name" value="BROAD-RANGE ACID PHOSPHATASE DET1"/>
    <property type="match status" value="1"/>
</dbReference>
<dbReference type="InterPro" id="IPR013078">
    <property type="entry name" value="His_Pase_superF_clade-1"/>
</dbReference>
<evidence type="ECO:0000313" key="2">
    <source>
        <dbReference type="Proteomes" id="UP000241890"/>
    </source>
</evidence>
<dbReference type="EMBL" id="BEYU01000036">
    <property type="protein sequence ID" value="GBG27809.1"/>
    <property type="molecule type" value="Genomic_DNA"/>
</dbReference>
<dbReference type="CDD" id="cd07067">
    <property type="entry name" value="HP_PGM_like"/>
    <property type="match status" value="1"/>
</dbReference>
<protein>
    <submittedName>
        <fullName evidence="1">Phosphoglycerate mutase-like protein AT74H</fullName>
    </submittedName>
</protein>
<proteinExistence type="predicted"/>
<name>A0A2R5GBU3_9STRA</name>
<sequence>MASRKALFAAAAAGAGLGAVPFAAWVYLPPENPFAEFVTSKVASSISKYNFETWQRGDKRPQRIILMRHGQTHGYSHTCDCQVAGLPVCALKPETDRPLTEEGKLQALRAGVAMKHIIGDETCTFYVSPYKSCKQSFSYVSGSFTELDSLQYVEDPRLRNQDHGDWHLNTAPEKMEEYKKQSEKVGSFFYRWPQGEAAAEVYDRVSSFMETMYRKWKHVDRPNNYVIITHSKVIHCFLMRWFHWDVNTFNRLEKFKSGQLAVMEKQSDGSYKLVTPLPIKPPIPEGVKHLASNPIPPDA</sequence>
<gene>
    <name evidence="1" type="ORF">FCC1311_040322</name>
</gene>
<organism evidence="1 2">
    <name type="scientific">Hondaea fermentalgiana</name>
    <dbReference type="NCBI Taxonomy" id="2315210"/>
    <lineage>
        <taxon>Eukaryota</taxon>
        <taxon>Sar</taxon>
        <taxon>Stramenopiles</taxon>
        <taxon>Bigyra</taxon>
        <taxon>Labyrinthulomycetes</taxon>
        <taxon>Thraustochytrida</taxon>
        <taxon>Thraustochytriidae</taxon>
        <taxon>Hondaea</taxon>
    </lineage>
</organism>
<reference evidence="1 2" key="1">
    <citation type="submission" date="2017-12" db="EMBL/GenBank/DDBJ databases">
        <title>Sequencing, de novo assembly and annotation of complete genome of a new Thraustochytrid species, strain FCC1311.</title>
        <authorList>
            <person name="Sedici K."/>
            <person name="Godart F."/>
            <person name="Aiese Cigliano R."/>
            <person name="Sanseverino W."/>
            <person name="Barakat M."/>
            <person name="Ortet P."/>
            <person name="Marechal E."/>
            <person name="Cagnac O."/>
            <person name="Amato A."/>
        </authorList>
    </citation>
    <scope>NUCLEOTIDE SEQUENCE [LARGE SCALE GENOMIC DNA]</scope>
</reference>
<dbReference type="SUPFAM" id="SSF53254">
    <property type="entry name" value="Phosphoglycerate mutase-like"/>
    <property type="match status" value="1"/>
</dbReference>
<dbReference type="InterPro" id="IPR052765">
    <property type="entry name" value="PGM-Related"/>
</dbReference>
<dbReference type="OrthoDB" id="10261749at2759"/>
<dbReference type="InterPro" id="IPR029033">
    <property type="entry name" value="His_PPase_superfam"/>
</dbReference>
<comment type="caution">
    <text evidence="1">The sequence shown here is derived from an EMBL/GenBank/DDBJ whole genome shotgun (WGS) entry which is preliminary data.</text>
</comment>
<dbReference type="Pfam" id="PF00300">
    <property type="entry name" value="His_Phos_1"/>
    <property type="match status" value="1"/>
</dbReference>
<dbReference type="SMART" id="SM00855">
    <property type="entry name" value="PGAM"/>
    <property type="match status" value="1"/>
</dbReference>
<keyword evidence="2" id="KW-1185">Reference proteome</keyword>
<dbReference type="Proteomes" id="UP000241890">
    <property type="component" value="Unassembled WGS sequence"/>
</dbReference>
<accession>A0A2R5GBU3</accession>
<dbReference type="Gene3D" id="3.40.50.1240">
    <property type="entry name" value="Phosphoglycerate mutase-like"/>
    <property type="match status" value="1"/>
</dbReference>
<dbReference type="InParanoid" id="A0A2R5GBU3"/>